<keyword evidence="3" id="KW-1185">Reference proteome</keyword>
<sequence length="126" mass="12987">MTTKPRLNDDLNLLPGLAALALFVVLAAVFLQTSFGAPQGFPADASIVASIGYAMFDLDFGAVAGESFLVTFLVMAVALDVAIDAAVYLAKRDDGSFLSETTSKARAAADNVVRTDGGADDTGGEH</sequence>
<dbReference type="OrthoDB" id="214784at2157"/>
<dbReference type="Proteomes" id="UP000199451">
    <property type="component" value="Unassembled WGS sequence"/>
</dbReference>
<name>A0A1G9RDM2_9EURY</name>
<evidence type="ECO:0000256" key="1">
    <source>
        <dbReference type="SAM" id="Phobius"/>
    </source>
</evidence>
<proteinExistence type="predicted"/>
<protein>
    <submittedName>
        <fullName evidence="2">NADH-quinone oxidoreductase subunit J</fullName>
    </submittedName>
</protein>
<dbReference type="AlphaFoldDB" id="A0A1G9RDM2"/>
<dbReference type="STRING" id="660521.SAMN04487949_1268"/>
<accession>A0A1G9RDM2</accession>
<feature type="transmembrane region" description="Helical" evidence="1">
    <location>
        <begin position="60"/>
        <end position="83"/>
    </location>
</feature>
<dbReference type="RefSeq" id="WP_089695134.1">
    <property type="nucleotide sequence ID" value="NZ_FNHL01000001.1"/>
</dbReference>
<organism evidence="2 3">
    <name type="scientific">Halogranum gelatinilyticum</name>
    <dbReference type="NCBI Taxonomy" id="660521"/>
    <lineage>
        <taxon>Archaea</taxon>
        <taxon>Methanobacteriati</taxon>
        <taxon>Methanobacteriota</taxon>
        <taxon>Stenosarchaea group</taxon>
        <taxon>Halobacteria</taxon>
        <taxon>Halobacteriales</taxon>
        <taxon>Haloferacaceae</taxon>
    </lineage>
</organism>
<reference evidence="3" key="1">
    <citation type="submission" date="2016-10" db="EMBL/GenBank/DDBJ databases">
        <authorList>
            <person name="Varghese N."/>
            <person name="Submissions S."/>
        </authorList>
    </citation>
    <scope>NUCLEOTIDE SEQUENCE [LARGE SCALE GENOMIC DNA]</scope>
    <source>
        <strain evidence="3">CGMCC 1.10119</strain>
    </source>
</reference>
<dbReference type="EMBL" id="FNHL01000001">
    <property type="protein sequence ID" value="SDM20545.1"/>
    <property type="molecule type" value="Genomic_DNA"/>
</dbReference>
<evidence type="ECO:0000313" key="3">
    <source>
        <dbReference type="Proteomes" id="UP000199451"/>
    </source>
</evidence>
<keyword evidence="1" id="KW-0812">Transmembrane</keyword>
<keyword evidence="1" id="KW-0472">Membrane</keyword>
<keyword evidence="1" id="KW-1133">Transmembrane helix</keyword>
<gene>
    <name evidence="2" type="ORF">SAMN04487949_1268</name>
</gene>
<evidence type="ECO:0000313" key="2">
    <source>
        <dbReference type="EMBL" id="SDM20545.1"/>
    </source>
</evidence>